<comment type="similarity">
    <text evidence="1">Belongs to the NapD family.</text>
</comment>
<dbReference type="Proteomes" id="UP000319322">
    <property type="component" value="Unassembled WGS sequence"/>
</dbReference>
<evidence type="ECO:0000313" key="2">
    <source>
        <dbReference type="EMBL" id="TSA85771.1"/>
    </source>
</evidence>
<dbReference type="EMBL" id="VKGC01000005">
    <property type="protein sequence ID" value="TSA85771.1"/>
    <property type="molecule type" value="Genomic_DNA"/>
</dbReference>
<keyword evidence="1" id="KW-0963">Cytoplasm</keyword>
<dbReference type="GO" id="GO:0005048">
    <property type="term" value="F:signal sequence binding"/>
    <property type="evidence" value="ECO:0007669"/>
    <property type="project" value="UniProtKB-UniRule"/>
</dbReference>
<reference evidence="2" key="2">
    <citation type="submission" date="2019-07" db="EMBL/GenBank/DDBJ databases">
        <authorList>
            <person name="Papic B."/>
        </authorList>
    </citation>
    <scope>NUCLEOTIDE SEQUENCE [LARGE SCALE GENOMIC DNA]</scope>
    <source>
        <strain evidence="2">L8b</strain>
    </source>
</reference>
<gene>
    <name evidence="1" type="primary">napD</name>
    <name evidence="2" type="ORF">FNE76_03235</name>
</gene>
<keyword evidence="1" id="KW-0143">Chaperone</keyword>
<comment type="subcellular location">
    <subcellularLocation>
        <location evidence="1">Cytoplasm</location>
    </subcellularLocation>
</comment>
<accession>A0A553V0M8</accession>
<keyword evidence="3" id="KW-1185">Reference proteome</keyword>
<dbReference type="InterPro" id="IPR005623">
    <property type="entry name" value="Chaperone_NapD_NO3_reduct"/>
</dbReference>
<sequence length="110" mass="12510">MNISSVIIKVDLEHFEDVLEALRLIPHVEVPIFDQKKGIAIALIEAQSVQEELGANRQIEATPGVISAHMHYSYSEDDPQAQELQEIVKQIEGEDNTPVRYRGDVRNWMD</sequence>
<dbReference type="RefSeq" id="WP_143928371.1">
    <property type="nucleotide sequence ID" value="NZ_VKGC01000005.1"/>
</dbReference>
<name>A0A553V0M8_9HELI</name>
<evidence type="ECO:0000313" key="3">
    <source>
        <dbReference type="Proteomes" id="UP000319322"/>
    </source>
</evidence>
<protein>
    <recommendedName>
        <fullName evidence="1">Chaperone NapD</fullName>
    </recommendedName>
    <alternativeName>
        <fullName evidence="1">NapA signal peptide-binding chaperone NapD</fullName>
    </alternativeName>
</protein>
<comment type="caution">
    <text evidence="2">The sequence shown here is derived from an EMBL/GenBank/DDBJ whole genome shotgun (WGS) entry which is preliminary data.</text>
</comment>
<dbReference type="Pfam" id="PF03927">
    <property type="entry name" value="NapD"/>
    <property type="match status" value="1"/>
</dbReference>
<organism evidence="2 3">
    <name type="scientific">Helicobacter mehlei</name>
    <dbReference type="NCBI Taxonomy" id="2316080"/>
    <lineage>
        <taxon>Bacteria</taxon>
        <taxon>Pseudomonadati</taxon>
        <taxon>Campylobacterota</taxon>
        <taxon>Epsilonproteobacteria</taxon>
        <taxon>Campylobacterales</taxon>
        <taxon>Helicobacteraceae</taxon>
        <taxon>Helicobacter</taxon>
    </lineage>
</organism>
<dbReference type="HAMAP" id="MF_02200">
    <property type="entry name" value="NapD"/>
    <property type="match status" value="1"/>
</dbReference>
<dbReference type="AlphaFoldDB" id="A0A553V0M8"/>
<dbReference type="GO" id="GO:0005737">
    <property type="term" value="C:cytoplasm"/>
    <property type="evidence" value="ECO:0007669"/>
    <property type="project" value="UniProtKB-SubCell"/>
</dbReference>
<proteinExistence type="inferred from homology"/>
<reference evidence="2" key="1">
    <citation type="submission" date="2019-07" db="EMBL/GenBank/DDBJ databases">
        <title>Helicobacter labacensis sp. nov., Helicobacter mehlei sp. nov. and Helicobacter vulpis sp. nov., isolated from gastric mucosa of red fox (Vulpis vulpis).</title>
        <authorList>
            <person name="Kusar D."/>
            <person name="Gruntar I."/>
            <person name="Pate M."/>
            <person name="Zajc U."/>
            <person name="Ocepek M."/>
        </authorList>
    </citation>
    <scope>NUCLEOTIDE SEQUENCE [LARGE SCALE GENOMIC DNA]</scope>
    <source>
        <strain evidence="2">L8b</strain>
    </source>
</reference>
<evidence type="ECO:0000256" key="1">
    <source>
        <dbReference type="HAMAP-Rule" id="MF_02200"/>
    </source>
</evidence>
<dbReference type="Gene3D" id="3.30.70.920">
    <property type="match status" value="1"/>
</dbReference>
<dbReference type="GO" id="GO:0051224">
    <property type="term" value="P:negative regulation of protein transport"/>
    <property type="evidence" value="ECO:0007669"/>
    <property type="project" value="UniProtKB-UniRule"/>
</dbReference>
<comment type="subunit">
    <text evidence="1">Interacts with the cytoplasmic NapA precursor.</text>
</comment>
<comment type="function">
    <text evidence="1">Chaperone for NapA, the catalytic subunit of the periplasmic nitrate reductase. It binds directly and specifically to the twin-arginine signal peptide of NapA, preventing premature interaction with the Tat translocase and premature export.</text>
</comment>